<feature type="domain" description="Nudix hydrolase" evidence="3">
    <location>
        <begin position="15"/>
        <end position="150"/>
    </location>
</feature>
<evidence type="ECO:0000256" key="1">
    <source>
        <dbReference type="ARBA" id="ARBA00001946"/>
    </source>
</evidence>
<dbReference type="PROSITE" id="PS51462">
    <property type="entry name" value="NUDIX"/>
    <property type="match status" value="1"/>
</dbReference>
<gene>
    <name evidence="4" type="ORF">SAMN04488570_2200</name>
</gene>
<dbReference type="Pfam" id="PF00293">
    <property type="entry name" value="NUDIX"/>
    <property type="match status" value="1"/>
</dbReference>
<dbReference type="STRING" id="642780.SAMN04488570_2200"/>
<sequence>MPNVSDYPPQEVERFRVVPAAYVVLRRGDEVLLQLREGTGYMDGRWACAAAGHVEAGEPVHDAAVREALEELGVVLRVRDLEPITTMHRTGAGGAAVDERVDWFFACRTWDREPRLQEPDKAADLRWWPLDGLPELTVPHERHVLDRWWSGELGPVEAYGFDPAQARAQSDAAAGR</sequence>
<reference evidence="5" key="1">
    <citation type="submission" date="2016-10" db="EMBL/GenBank/DDBJ databases">
        <authorList>
            <person name="Varghese N."/>
            <person name="Submissions S."/>
        </authorList>
    </citation>
    <scope>NUCLEOTIDE SEQUENCE [LARGE SCALE GENOMIC DNA]</scope>
    <source>
        <strain evidence="5">DSM 22127</strain>
    </source>
</reference>
<dbReference type="PROSITE" id="PS00893">
    <property type="entry name" value="NUDIX_BOX"/>
    <property type="match status" value="1"/>
</dbReference>
<evidence type="ECO:0000313" key="4">
    <source>
        <dbReference type="EMBL" id="SDS58088.1"/>
    </source>
</evidence>
<dbReference type="InterPro" id="IPR000086">
    <property type="entry name" value="NUDIX_hydrolase_dom"/>
</dbReference>
<dbReference type="RefSeq" id="WP_231916826.1">
    <property type="nucleotide sequence ID" value="NZ_LT629757.1"/>
</dbReference>
<evidence type="ECO:0000313" key="5">
    <source>
        <dbReference type="Proteomes" id="UP000198859"/>
    </source>
</evidence>
<comment type="cofactor">
    <cofactor evidence="1">
        <name>Mg(2+)</name>
        <dbReference type="ChEBI" id="CHEBI:18420"/>
    </cofactor>
</comment>
<evidence type="ECO:0000256" key="2">
    <source>
        <dbReference type="ARBA" id="ARBA00022801"/>
    </source>
</evidence>
<organism evidence="4 5">
    <name type="scientific">Nocardioides scoriae</name>
    <dbReference type="NCBI Taxonomy" id="642780"/>
    <lineage>
        <taxon>Bacteria</taxon>
        <taxon>Bacillati</taxon>
        <taxon>Actinomycetota</taxon>
        <taxon>Actinomycetes</taxon>
        <taxon>Propionibacteriales</taxon>
        <taxon>Nocardioidaceae</taxon>
        <taxon>Nocardioides</taxon>
    </lineage>
</organism>
<proteinExistence type="predicted"/>
<evidence type="ECO:0000259" key="3">
    <source>
        <dbReference type="PROSITE" id="PS51462"/>
    </source>
</evidence>
<dbReference type="SUPFAM" id="SSF55811">
    <property type="entry name" value="Nudix"/>
    <property type="match status" value="1"/>
</dbReference>
<dbReference type="PANTHER" id="PTHR43046">
    <property type="entry name" value="GDP-MANNOSE MANNOSYL HYDROLASE"/>
    <property type="match status" value="1"/>
</dbReference>
<dbReference type="Gene3D" id="3.90.79.10">
    <property type="entry name" value="Nucleoside Triphosphate Pyrophosphohydrolase"/>
    <property type="match status" value="1"/>
</dbReference>
<dbReference type="InterPro" id="IPR015797">
    <property type="entry name" value="NUDIX_hydrolase-like_dom_sf"/>
</dbReference>
<dbReference type="EMBL" id="LT629757">
    <property type="protein sequence ID" value="SDS58088.1"/>
    <property type="molecule type" value="Genomic_DNA"/>
</dbReference>
<dbReference type="GO" id="GO:0016787">
    <property type="term" value="F:hydrolase activity"/>
    <property type="evidence" value="ECO:0007669"/>
    <property type="project" value="UniProtKB-KW"/>
</dbReference>
<dbReference type="AlphaFoldDB" id="A0A1H1TD47"/>
<accession>A0A1H1TD47</accession>
<dbReference type="CDD" id="cd04683">
    <property type="entry name" value="NUDIX_Hydrolase"/>
    <property type="match status" value="1"/>
</dbReference>
<dbReference type="PANTHER" id="PTHR43046:SF16">
    <property type="entry name" value="ADP-RIBOSE PYROPHOSPHATASE YJHB-RELATED"/>
    <property type="match status" value="1"/>
</dbReference>
<dbReference type="InterPro" id="IPR020084">
    <property type="entry name" value="NUDIX_hydrolase_CS"/>
</dbReference>
<name>A0A1H1TD47_9ACTN</name>
<protein>
    <submittedName>
        <fullName evidence="4">ADP-ribose pyrophosphatase YjhB, NUDIX family</fullName>
    </submittedName>
</protein>
<dbReference type="Proteomes" id="UP000198859">
    <property type="component" value="Chromosome I"/>
</dbReference>
<keyword evidence="5" id="KW-1185">Reference proteome</keyword>
<keyword evidence="2" id="KW-0378">Hydrolase</keyword>